<feature type="domain" description="AMP-dependent synthetase/ligase" evidence="3">
    <location>
        <begin position="6"/>
        <end position="362"/>
    </location>
</feature>
<accession>A8PPM7</accession>
<evidence type="ECO:0000256" key="1">
    <source>
        <dbReference type="ARBA" id="ARBA00022450"/>
    </source>
</evidence>
<dbReference type="InterPro" id="IPR000873">
    <property type="entry name" value="AMP-dep_synth/lig_dom"/>
</dbReference>
<name>A8PPM7_9COXI</name>
<dbReference type="Gene3D" id="3.40.50.12780">
    <property type="entry name" value="N-terminal domain of ligase-like"/>
    <property type="match status" value="1"/>
</dbReference>
<dbReference type="RefSeq" id="WP_006035395.1">
    <property type="nucleotide sequence ID" value="NZ_AAQJ02000001.1"/>
</dbReference>
<evidence type="ECO:0000259" key="3">
    <source>
        <dbReference type="Pfam" id="PF00501"/>
    </source>
</evidence>
<keyword evidence="2" id="KW-0597">Phosphoprotein</keyword>
<reference evidence="4" key="2">
    <citation type="submission" date="2007-10" db="EMBL/GenBank/DDBJ databases">
        <authorList>
            <person name="Myers G.S."/>
        </authorList>
    </citation>
    <scope>NUCLEOTIDE SEQUENCE [LARGE SCALE GENOMIC DNA]</scope>
</reference>
<dbReference type="PANTHER" id="PTHR44845:SF6">
    <property type="entry name" value="BETA-ALANINE-ACTIVATING ENZYME"/>
    <property type="match status" value="1"/>
</dbReference>
<dbReference type="InterPro" id="IPR020845">
    <property type="entry name" value="AMP-binding_CS"/>
</dbReference>
<proteinExistence type="predicted"/>
<evidence type="ECO:0000313" key="4">
    <source>
        <dbReference type="EMBL" id="EDP46416.1"/>
    </source>
</evidence>
<dbReference type="STRING" id="59196.RICGR_1341"/>
<dbReference type="EC" id="5.1.1.3" evidence="4"/>
<dbReference type="Pfam" id="PF00501">
    <property type="entry name" value="AMP-binding"/>
    <property type="match status" value="1"/>
</dbReference>
<protein>
    <submittedName>
        <fullName evidence="4">Bacitracin synthetase 1 (BA1)</fullName>
        <ecNumber evidence="4">5.1.1.3</ecNumber>
    </submittedName>
</protein>
<dbReference type="PANTHER" id="PTHR44845">
    <property type="entry name" value="CARRIER DOMAIN-CONTAINING PROTEIN"/>
    <property type="match status" value="1"/>
</dbReference>
<dbReference type="InterPro" id="IPR042099">
    <property type="entry name" value="ANL_N_sf"/>
</dbReference>
<evidence type="ECO:0000313" key="5">
    <source>
        <dbReference type="Proteomes" id="UP000054075"/>
    </source>
</evidence>
<dbReference type="Gene3D" id="3.30.300.30">
    <property type="match status" value="1"/>
</dbReference>
<dbReference type="eggNOG" id="COG1020">
    <property type="taxonomic scope" value="Bacteria"/>
</dbReference>
<dbReference type="EMBL" id="AAQJ02000001">
    <property type="protein sequence ID" value="EDP46416.1"/>
    <property type="molecule type" value="Genomic_DNA"/>
</dbReference>
<sequence>MLNLFKNQCLLYSERPALSYRNQRYSYKELNKQSNQLAHYLKSKAVRNGTSVALISENFLERVISILALWKLGAAYVPIDPNYPSTRINFIMNDSKVNFIITDEEIYKKYFLNSSLTIILLDSKNNPKNNFSKDDLNDTMGADTIAYIAYTSGSTGKPKGVPITHANISSIYEAWKQVYHLTYLDRHLQIANFGFDVCSGDIIRALASGAQLVICPTEIILNPERLYKTLKKNAITIAEFTPIVLRKLIYYLKKEKLDLHFMRLLICGSDIWTLKEYKEAKTYLSADARLINSYGTTETTIDSTYFECDETMSPFNELSLVPLGKPFPNTKIKILNEQLKECPPEIQGEIYIGGSGVSQGYLNQPTLTKEKFISFSSTNGKNEIFYKSGDVGCYLMDGNIAFRGRADTQIKIMGISVDLLEVENILNSYPKIEKAIVLHHSSLDSTEQFLVAYIQCDKIFNIKDYITFLKKRLPFYAIPVVYFPRNTFPVSPHGKVDRLTLNHNLIYGEQRSNEKNNFNENKINIKFEGKLLFILNRLLNIPHLTENNFFYINRQGLIVQFLKELKRDVSQVDATKLLSIYTVYDLHTFLEKNKVL</sequence>
<dbReference type="OrthoDB" id="9757559at2"/>
<dbReference type="CDD" id="cd05930">
    <property type="entry name" value="A_NRPS"/>
    <property type="match status" value="1"/>
</dbReference>
<keyword evidence="4" id="KW-0413">Isomerase</keyword>
<dbReference type="FunFam" id="3.40.50.980:FF:000001">
    <property type="entry name" value="Non-ribosomal peptide synthetase"/>
    <property type="match status" value="1"/>
</dbReference>
<reference evidence="4" key="1">
    <citation type="submission" date="2006-04" db="EMBL/GenBank/DDBJ databases">
        <authorList>
            <person name="Seshadri R."/>
            <person name="Federici B.A."/>
        </authorList>
    </citation>
    <scope>NUCLEOTIDE SEQUENCE [LARGE SCALE GENOMIC DNA]</scope>
</reference>
<dbReference type="Proteomes" id="UP000054075">
    <property type="component" value="Unassembled WGS sequence"/>
</dbReference>
<comment type="caution">
    <text evidence="4">The sequence shown here is derived from an EMBL/GenBank/DDBJ whole genome shotgun (WGS) entry which is preliminary data.</text>
</comment>
<gene>
    <name evidence="4" type="ORF">RICGR_1341</name>
</gene>
<dbReference type="GO" id="GO:0008881">
    <property type="term" value="F:glutamate racemase activity"/>
    <property type="evidence" value="ECO:0007669"/>
    <property type="project" value="UniProtKB-EC"/>
</dbReference>
<keyword evidence="5" id="KW-1185">Reference proteome</keyword>
<dbReference type="PROSITE" id="PS00455">
    <property type="entry name" value="AMP_BINDING"/>
    <property type="match status" value="1"/>
</dbReference>
<keyword evidence="1" id="KW-0596">Phosphopantetheine</keyword>
<dbReference type="InterPro" id="IPR010071">
    <property type="entry name" value="AA_adenyl_dom"/>
</dbReference>
<dbReference type="AlphaFoldDB" id="A8PPM7"/>
<evidence type="ECO:0000256" key="2">
    <source>
        <dbReference type="ARBA" id="ARBA00022553"/>
    </source>
</evidence>
<dbReference type="SUPFAM" id="SSF56801">
    <property type="entry name" value="Acetyl-CoA synthetase-like"/>
    <property type="match status" value="1"/>
</dbReference>
<dbReference type="NCBIfam" id="TIGR01733">
    <property type="entry name" value="AA-adenyl-dom"/>
    <property type="match status" value="1"/>
</dbReference>
<organism evidence="4 5">
    <name type="scientific">Rickettsiella grylli</name>
    <dbReference type="NCBI Taxonomy" id="59196"/>
    <lineage>
        <taxon>Bacteria</taxon>
        <taxon>Pseudomonadati</taxon>
        <taxon>Pseudomonadota</taxon>
        <taxon>Gammaproteobacteria</taxon>
        <taxon>Legionellales</taxon>
        <taxon>Coxiellaceae</taxon>
        <taxon>Rickettsiella</taxon>
    </lineage>
</organism>
<dbReference type="InterPro" id="IPR045851">
    <property type="entry name" value="AMP-bd_C_sf"/>
</dbReference>